<dbReference type="SUPFAM" id="SSF52540">
    <property type="entry name" value="P-loop containing nucleoside triphosphate hydrolases"/>
    <property type="match status" value="1"/>
</dbReference>
<dbReference type="Pfam" id="PF00308">
    <property type="entry name" value="Bac_DnaA"/>
    <property type="match status" value="1"/>
</dbReference>
<proteinExistence type="predicted"/>
<organism evidence="3 4">
    <name type="scientific">Priestia endophytica DSM 13796</name>
    <dbReference type="NCBI Taxonomy" id="1121089"/>
    <lineage>
        <taxon>Bacteria</taxon>
        <taxon>Bacillati</taxon>
        <taxon>Bacillota</taxon>
        <taxon>Bacilli</taxon>
        <taxon>Bacillales</taxon>
        <taxon>Bacillaceae</taxon>
        <taxon>Priestia</taxon>
    </lineage>
</organism>
<evidence type="ECO:0000259" key="2">
    <source>
        <dbReference type="Pfam" id="PF07319"/>
    </source>
</evidence>
<dbReference type="EMBL" id="FOXX01000001">
    <property type="protein sequence ID" value="SFQ23544.1"/>
    <property type="molecule type" value="Genomic_DNA"/>
</dbReference>
<dbReference type="Proteomes" id="UP000182762">
    <property type="component" value="Unassembled WGS sequence"/>
</dbReference>
<evidence type="ECO:0000313" key="4">
    <source>
        <dbReference type="Proteomes" id="UP000182762"/>
    </source>
</evidence>
<dbReference type="Pfam" id="PF07319">
    <property type="entry name" value="DnaI_N"/>
    <property type="match status" value="1"/>
</dbReference>
<sequence length="311" mass="35808">MQPIDRSLKKVMQKPDFKTRLSKMRMMVTNQKEVQEFLQEHRAEIDDKMIDRSLMKMYEYTTQSKQCKSCPSLDKCINLVKGYEPKLTLQGKTIDLQYDRCPNKIAHDQEKEYKTLIKSLHLPREILDAKMGNIDMGRGRAKALTLVHEFLQNYENGKPAKGLYIYGSFGVGKTYFLGAIANELAKRNIQSILVYLPEFLRELKNSLKDSSLGEKIELVKTAPILMLDDIGAEAMSSWVRDDIIGTILQYRMHQSLPTFFTSNLGIKELTHHFTYSQRGEEEALKAARIVERVKALATPVNLVGENRREQK</sequence>
<dbReference type="RefSeq" id="WP_061802187.1">
    <property type="nucleotide sequence ID" value="NZ_FOXX01000001.1"/>
</dbReference>
<evidence type="ECO:0000313" key="3">
    <source>
        <dbReference type="EMBL" id="SFQ23544.1"/>
    </source>
</evidence>
<dbReference type="PANTHER" id="PTHR30050:SF8">
    <property type="entry name" value="PRIMOSOMAL PROTEIN DNAI"/>
    <property type="match status" value="1"/>
</dbReference>
<reference evidence="3 4" key="1">
    <citation type="submission" date="2016-10" db="EMBL/GenBank/DDBJ databases">
        <authorList>
            <person name="Varghese N."/>
            <person name="Submissions S."/>
        </authorList>
    </citation>
    <scope>NUCLEOTIDE SEQUENCE [LARGE SCALE GENOMIC DNA]</scope>
    <source>
        <strain evidence="3 4">DSM 13796</strain>
    </source>
</reference>
<keyword evidence="4" id="KW-1185">Reference proteome</keyword>
<comment type="caution">
    <text evidence="3">The sequence shown here is derived from an EMBL/GenBank/DDBJ whole genome shotgun (WGS) entry which is preliminary data.</text>
</comment>
<feature type="domain" description="Chromosomal replication initiator protein DnaA ATPAse" evidence="1">
    <location>
        <begin position="157"/>
        <end position="234"/>
    </location>
</feature>
<dbReference type="GeneID" id="93709518"/>
<dbReference type="CDD" id="cd00009">
    <property type="entry name" value="AAA"/>
    <property type="match status" value="1"/>
</dbReference>
<dbReference type="InterPro" id="IPR009928">
    <property type="entry name" value="DnaI_N"/>
</dbReference>
<accession>A0A1I5WV22</accession>
<name>A0A1I5WV22_9BACI</name>
<protein>
    <submittedName>
        <fullName evidence="3">Primosomal protein DnaI</fullName>
    </submittedName>
</protein>
<evidence type="ECO:0000259" key="1">
    <source>
        <dbReference type="Pfam" id="PF00308"/>
    </source>
</evidence>
<dbReference type="Gene3D" id="3.40.50.300">
    <property type="entry name" value="P-loop containing nucleotide triphosphate hydrolases"/>
    <property type="match status" value="1"/>
</dbReference>
<dbReference type="InterPro" id="IPR013317">
    <property type="entry name" value="DnaA_dom"/>
</dbReference>
<dbReference type="InterPro" id="IPR027417">
    <property type="entry name" value="P-loop_NTPase"/>
</dbReference>
<feature type="domain" description="Primosomal DnaI N-terminal" evidence="2">
    <location>
        <begin position="1"/>
        <end position="98"/>
    </location>
</feature>
<dbReference type="PANTHER" id="PTHR30050">
    <property type="entry name" value="CHROMOSOMAL REPLICATION INITIATOR PROTEIN DNAA"/>
    <property type="match status" value="1"/>
</dbReference>
<dbReference type="NCBIfam" id="NF006505">
    <property type="entry name" value="PRK08939.1"/>
    <property type="match status" value="1"/>
</dbReference>
<gene>
    <name evidence="3" type="ORF">SAMN02745910_00763</name>
</gene>